<organism evidence="8 9">
    <name type="scientific">Gracilariopsis chorda</name>
    <dbReference type="NCBI Taxonomy" id="448386"/>
    <lineage>
        <taxon>Eukaryota</taxon>
        <taxon>Rhodophyta</taxon>
        <taxon>Florideophyceae</taxon>
        <taxon>Rhodymeniophycidae</taxon>
        <taxon>Gracilariales</taxon>
        <taxon>Gracilariaceae</taxon>
        <taxon>Gracilariopsis</taxon>
    </lineage>
</organism>
<sequence length="258" mass="28579">MASIGTGYDLSSTIFSPDGRVFQIEYATKAVENSGTCMGIRCKDGVLLAVEKTIISKMLVPGSLRRAHIVDKHASLVVCGLISDGRVIVDRAREECENYLDFYGRPIPGAILADRLAHFVHLYTLHWSVRPFGCAILLGVHNGEKQGAQLYMIEPSGVSYRYFACAYGKGKQAARTELEKLSLNDKQASPQISCEQAVKDLAKIVVSVHDDSKDKEYEIEMIWVRDGKPAAMVPRDVVQKVHDEAKREAEADSDMEDE</sequence>
<comment type="subcellular location">
    <subcellularLocation>
        <location evidence="6">Cytoplasm</location>
    </subcellularLocation>
    <subcellularLocation>
        <location evidence="6">Nucleus</location>
    </subcellularLocation>
</comment>
<dbReference type="PROSITE" id="PS00388">
    <property type="entry name" value="PROTEASOME_ALPHA_1"/>
    <property type="match status" value="1"/>
</dbReference>
<proteinExistence type="inferred from homology"/>
<comment type="subunit">
    <text evidence="6">The 26S proteasome consists of a 20S proteasome core and two 19S regulatory subunits.</text>
</comment>
<dbReference type="GO" id="GO:0006511">
    <property type="term" value="P:ubiquitin-dependent protein catabolic process"/>
    <property type="evidence" value="ECO:0007669"/>
    <property type="project" value="InterPro"/>
</dbReference>
<dbReference type="Proteomes" id="UP000247409">
    <property type="component" value="Unassembled WGS sequence"/>
</dbReference>
<keyword evidence="2 6" id="KW-0963">Cytoplasm</keyword>
<dbReference type="FunFam" id="3.60.20.10:FF:000007">
    <property type="entry name" value="Proteasome subunit alpha type"/>
    <property type="match status" value="1"/>
</dbReference>
<dbReference type="InterPro" id="IPR000426">
    <property type="entry name" value="Proteasome_asu_N"/>
</dbReference>
<dbReference type="InterPro" id="IPR050115">
    <property type="entry name" value="Proteasome_alpha"/>
</dbReference>
<protein>
    <recommendedName>
        <fullName evidence="6">Proteasome subunit alpha type</fullName>
    </recommendedName>
</protein>
<evidence type="ECO:0000259" key="7">
    <source>
        <dbReference type="PROSITE" id="PS00388"/>
    </source>
</evidence>
<feature type="domain" description="Proteasome alpha-type subunits" evidence="7">
    <location>
        <begin position="8"/>
        <end position="30"/>
    </location>
</feature>
<evidence type="ECO:0000256" key="2">
    <source>
        <dbReference type="ARBA" id="ARBA00022490"/>
    </source>
</evidence>
<dbReference type="SUPFAM" id="SSF56235">
    <property type="entry name" value="N-terminal nucleophile aminohydrolases (Ntn hydrolases)"/>
    <property type="match status" value="1"/>
</dbReference>
<evidence type="ECO:0000256" key="5">
    <source>
        <dbReference type="PROSITE-ProRule" id="PRU00808"/>
    </source>
</evidence>
<name>A0A2V3IZ88_9FLOR</name>
<dbReference type="Pfam" id="PF00227">
    <property type="entry name" value="Proteasome"/>
    <property type="match status" value="1"/>
</dbReference>
<evidence type="ECO:0000256" key="4">
    <source>
        <dbReference type="ARBA" id="ARBA00023242"/>
    </source>
</evidence>
<dbReference type="InterPro" id="IPR023332">
    <property type="entry name" value="Proteasome_alpha-type"/>
</dbReference>
<comment type="caution">
    <text evidence="8">The sequence shown here is derived from an EMBL/GenBank/DDBJ whole genome shotgun (WGS) entry which is preliminary data.</text>
</comment>
<evidence type="ECO:0000256" key="6">
    <source>
        <dbReference type="RuleBase" id="RU000551"/>
    </source>
</evidence>
<dbReference type="AlphaFoldDB" id="A0A2V3IZ88"/>
<evidence type="ECO:0000313" key="8">
    <source>
        <dbReference type="EMBL" id="PXF47409.1"/>
    </source>
</evidence>
<keyword evidence="3 5" id="KW-0647">Proteasome</keyword>
<keyword evidence="4 6" id="KW-0539">Nucleus</keyword>
<evidence type="ECO:0000313" key="9">
    <source>
        <dbReference type="Proteomes" id="UP000247409"/>
    </source>
</evidence>
<dbReference type="OrthoDB" id="431557at2759"/>
<keyword evidence="9" id="KW-1185">Reference proteome</keyword>
<dbReference type="PROSITE" id="PS51475">
    <property type="entry name" value="PROTEASOME_ALPHA_2"/>
    <property type="match status" value="1"/>
</dbReference>
<dbReference type="InterPro" id="IPR029055">
    <property type="entry name" value="Ntn_hydrolases_N"/>
</dbReference>
<dbReference type="STRING" id="448386.A0A2V3IZ88"/>
<dbReference type="Pfam" id="PF10584">
    <property type="entry name" value="Proteasome_A_N"/>
    <property type="match status" value="1"/>
</dbReference>
<evidence type="ECO:0000256" key="3">
    <source>
        <dbReference type="ARBA" id="ARBA00022942"/>
    </source>
</evidence>
<dbReference type="CDD" id="cd03751">
    <property type="entry name" value="proteasome_alpha_type_3"/>
    <property type="match status" value="1"/>
</dbReference>
<dbReference type="PANTHER" id="PTHR11599">
    <property type="entry name" value="PROTEASOME SUBUNIT ALPHA/BETA"/>
    <property type="match status" value="1"/>
</dbReference>
<dbReference type="InterPro" id="IPR001353">
    <property type="entry name" value="Proteasome_sua/b"/>
</dbReference>
<dbReference type="GO" id="GO:0005737">
    <property type="term" value="C:cytoplasm"/>
    <property type="evidence" value="ECO:0007669"/>
    <property type="project" value="UniProtKB-SubCell"/>
</dbReference>
<dbReference type="Gene3D" id="3.60.20.10">
    <property type="entry name" value="Glutamine Phosphoribosylpyrophosphate, subunit 1, domain 1"/>
    <property type="match status" value="1"/>
</dbReference>
<gene>
    <name evidence="8" type="ORF">BWQ96_02740</name>
</gene>
<evidence type="ECO:0000256" key="1">
    <source>
        <dbReference type="ARBA" id="ARBA00002000"/>
    </source>
</evidence>
<dbReference type="GO" id="GO:0019773">
    <property type="term" value="C:proteasome core complex, alpha-subunit complex"/>
    <property type="evidence" value="ECO:0007669"/>
    <property type="project" value="UniProtKB-UniRule"/>
</dbReference>
<comment type="similarity">
    <text evidence="5 6">Belongs to the peptidase T1A family.</text>
</comment>
<reference evidence="8 9" key="1">
    <citation type="journal article" date="2018" name="Mol. Biol. Evol.">
        <title>Analysis of the draft genome of the red seaweed Gracilariopsis chorda provides insights into genome size evolution in Rhodophyta.</title>
        <authorList>
            <person name="Lee J."/>
            <person name="Yang E.C."/>
            <person name="Graf L."/>
            <person name="Yang J.H."/>
            <person name="Qiu H."/>
            <person name="Zel Zion U."/>
            <person name="Chan C.X."/>
            <person name="Stephens T.G."/>
            <person name="Weber A.P.M."/>
            <person name="Boo G.H."/>
            <person name="Boo S.M."/>
            <person name="Kim K.M."/>
            <person name="Shin Y."/>
            <person name="Jung M."/>
            <person name="Lee S.J."/>
            <person name="Yim H.S."/>
            <person name="Lee J.H."/>
            <person name="Bhattacharya D."/>
            <person name="Yoon H.S."/>
        </authorList>
    </citation>
    <scope>NUCLEOTIDE SEQUENCE [LARGE SCALE GENOMIC DNA]</scope>
    <source>
        <strain evidence="8 9">SKKU-2015</strain>
        <tissue evidence="8">Whole body</tissue>
    </source>
</reference>
<dbReference type="EMBL" id="NBIV01000024">
    <property type="protein sequence ID" value="PXF47409.1"/>
    <property type="molecule type" value="Genomic_DNA"/>
</dbReference>
<dbReference type="SMART" id="SM00948">
    <property type="entry name" value="Proteasome_A_N"/>
    <property type="match status" value="1"/>
</dbReference>
<accession>A0A2V3IZ88</accession>
<comment type="function">
    <text evidence="1">The proteasome is a multicatalytic proteinase complex which is characterized by its ability to cleave peptides with Arg, Phe, Tyr, Leu, and Glu adjacent to the leaving group at neutral or slightly basic pH. The proteasome has an ATP-dependent proteolytic activity.</text>
</comment>
<dbReference type="GO" id="GO:0005634">
    <property type="term" value="C:nucleus"/>
    <property type="evidence" value="ECO:0007669"/>
    <property type="project" value="UniProtKB-SubCell"/>
</dbReference>